<dbReference type="CDD" id="cd04187">
    <property type="entry name" value="DPM1_like_bac"/>
    <property type="match status" value="1"/>
</dbReference>
<dbReference type="Gene3D" id="3.90.550.10">
    <property type="entry name" value="Spore Coat Polysaccharide Biosynthesis Protein SpsA, Chain A"/>
    <property type="match status" value="1"/>
</dbReference>
<dbReference type="GO" id="GO:0009103">
    <property type="term" value="P:lipopolysaccharide biosynthetic process"/>
    <property type="evidence" value="ECO:0007669"/>
    <property type="project" value="UniProtKB-KW"/>
</dbReference>
<name>C8S374_9RHOB</name>
<feature type="domain" description="Glycosyltransferase 2-like" evidence="9">
    <location>
        <begin position="43"/>
        <end position="205"/>
    </location>
</feature>
<reference evidence="10 11" key="1">
    <citation type="submission" date="2009-08" db="EMBL/GenBank/DDBJ databases">
        <title>The draft genome of Rhodobacter sp. SW2.</title>
        <authorList>
            <consortium name="US DOE Joint Genome Institute (JGI-PGF)"/>
            <person name="Lucas S."/>
            <person name="Copeland A."/>
            <person name="Lapidus A."/>
            <person name="Glavina del Rio T."/>
            <person name="Tice H."/>
            <person name="Bruce D."/>
            <person name="Goodwin L."/>
            <person name="Pitluck S."/>
            <person name="Larimer F."/>
            <person name="Land M.L."/>
            <person name="Hauser L."/>
            <person name="Emerson D."/>
        </authorList>
    </citation>
    <scope>NUCLEOTIDE SEQUENCE [LARGE SCALE GENOMIC DNA]</scope>
    <source>
        <strain evidence="10 11">SW2</strain>
    </source>
</reference>
<keyword evidence="3 10" id="KW-0808">Transferase</keyword>
<dbReference type="STRING" id="371731.Rsw2DRAFT_2502"/>
<accession>C8S374</accession>
<evidence type="ECO:0000313" key="10">
    <source>
        <dbReference type="EMBL" id="EEW24556.1"/>
    </source>
</evidence>
<feature type="transmembrane region" description="Helical" evidence="8">
    <location>
        <begin position="309"/>
        <end position="332"/>
    </location>
</feature>
<dbReference type="InterPro" id="IPR029044">
    <property type="entry name" value="Nucleotide-diphossugar_trans"/>
</dbReference>
<proteinExistence type="predicted"/>
<dbReference type="Proteomes" id="UP000010121">
    <property type="component" value="Unassembled WGS sequence"/>
</dbReference>
<keyword evidence="6 8" id="KW-1133">Transmembrane helix</keyword>
<dbReference type="InterPro" id="IPR050256">
    <property type="entry name" value="Glycosyltransferase_2"/>
</dbReference>
<keyword evidence="1" id="KW-1003">Cell membrane</keyword>
<dbReference type="GO" id="GO:0005886">
    <property type="term" value="C:plasma membrane"/>
    <property type="evidence" value="ECO:0007669"/>
    <property type="project" value="TreeGrafter"/>
</dbReference>
<keyword evidence="2" id="KW-0328">Glycosyltransferase</keyword>
<evidence type="ECO:0000256" key="8">
    <source>
        <dbReference type="SAM" id="Phobius"/>
    </source>
</evidence>
<organism evidence="10 11">
    <name type="scientific">Rhodobacter ferrooxidans</name>
    <dbReference type="NCBI Taxonomy" id="371731"/>
    <lineage>
        <taxon>Bacteria</taxon>
        <taxon>Pseudomonadati</taxon>
        <taxon>Pseudomonadota</taxon>
        <taxon>Alphaproteobacteria</taxon>
        <taxon>Rhodobacterales</taxon>
        <taxon>Rhodobacter group</taxon>
        <taxon>Rhodobacter</taxon>
    </lineage>
</organism>
<keyword evidence="5" id="KW-0448">Lipopolysaccharide biosynthesis</keyword>
<protein>
    <submittedName>
        <fullName evidence="10">Glycosyl transferase family 2</fullName>
    </submittedName>
</protein>
<dbReference type="GO" id="GO:0099621">
    <property type="term" value="F:undecaprenyl-phosphate 4-deoxy-4-formamido-L-arabinose transferase activity"/>
    <property type="evidence" value="ECO:0007669"/>
    <property type="project" value="TreeGrafter"/>
</dbReference>
<dbReference type="SUPFAM" id="SSF53448">
    <property type="entry name" value="Nucleotide-diphospho-sugar transferases"/>
    <property type="match status" value="1"/>
</dbReference>
<evidence type="ECO:0000256" key="1">
    <source>
        <dbReference type="ARBA" id="ARBA00022475"/>
    </source>
</evidence>
<evidence type="ECO:0000313" key="11">
    <source>
        <dbReference type="Proteomes" id="UP000010121"/>
    </source>
</evidence>
<dbReference type="AlphaFoldDB" id="C8S374"/>
<sequence>MSKKAGSLYLKEKSRDYAPLQAVHPVHVGAAGDENPDQVGGLSVVVPIYNEIGNIDRLYAELTAALTPIGKPFEIILVDDGSKDGSAAALEAIAATDQRVKLIFFRRNYGQTAAMKAGIDAASMDVVITIDGDLQNDPADIGPMIAKLEQGYDLVHGWRVHRQDAMISRKLPSRIANWIISRTTRFPIHDLGCTLKAIRRNILSEVELYGDMHRFIPILLHQRGARCFEIETHHRQRIAGVTKYGIGRTLVVLLDLLTVKYLLEYSAHPMRLFGGLGLASFGVAVLTLVVLVLMKVIGGVDMTGNPFLMLSVVSWLAGLQLLSLGLIGEILARIYFTTEKKTHYAVRRTVNFEDAVSAGVQA</sequence>
<dbReference type="OrthoDB" id="9807795at2"/>
<keyword evidence="7 8" id="KW-0472">Membrane</keyword>
<dbReference type="PANTHER" id="PTHR48090">
    <property type="entry name" value="UNDECAPRENYL-PHOSPHATE 4-DEOXY-4-FORMAMIDO-L-ARABINOSE TRANSFERASE-RELATED"/>
    <property type="match status" value="1"/>
</dbReference>
<evidence type="ECO:0000256" key="6">
    <source>
        <dbReference type="ARBA" id="ARBA00022989"/>
    </source>
</evidence>
<keyword evidence="11" id="KW-1185">Reference proteome</keyword>
<dbReference type="Pfam" id="PF00535">
    <property type="entry name" value="Glycos_transf_2"/>
    <property type="match status" value="1"/>
</dbReference>
<dbReference type="InterPro" id="IPR001173">
    <property type="entry name" value="Glyco_trans_2-like"/>
</dbReference>
<dbReference type="PANTHER" id="PTHR48090:SF3">
    <property type="entry name" value="UNDECAPRENYL-PHOSPHATE 4-DEOXY-4-FORMAMIDO-L-ARABINOSE TRANSFERASE"/>
    <property type="match status" value="1"/>
</dbReference>
<keyword evidence="4 8" id="KW-0812">Transmembrane</keyword>
<dbReference type="eggNOG" id="COG0463">
    <property type="taxonomic scope" value="Bacteria"/>
</dbReference>
<evidence type="ECO:0000256" key="4">
    <source>
        <dbReference type="ARBA" id="ARBA00022692"/>
    </source>
</evidence>
<evidence type="ECO:0000256" key="3">
    <source>
        <dbReference type="ARBA" id="ARBA00022679"/>
    </source>
</evidence>
<gene>
    <name evidence="10" type="ORF">Rsw2DRAFT_2502</name>
</gene>
<dbReference type="EMBL" id="ACYY01000017">
    <property type="protein sequence ID" value="EEW24556.1"/>
    <property type="molecule type" value="Genomic_DNA"/>
</dbReference>
<evidence type="ECO:0000256" key="5">
    <source>
        <dbReference type="ARBA" id="ARBA00022985"/>
    </source>
</evidence>
<evidence type="ECO:0000259" key="9">
    <source>
        <dbReference type="Pfam" id="PF00535"/>
    </source>
</evidence>
<evidence type="ECO:0000256" key="2">
    <source>
        <dbReference type="ARBA" id="ARBA00022676"/>
    </source>
</evidence>
<feature type="transmembrane region" description="Helical" evidence="8">
    <location>
        <begin position="275"/>
        <end position="297"/>
    </location>
</feature>
<evidence type="ECO:0000256" key="7">
    <source>
        <dbReference type="ARBA" id="ARBA00023136"/>
    </source>
</evidence>
<comment type="caution">
    <text evidence="10">The sequence shown here is derived from an EMBL/GenBank/DDBJ whole genome shotgun (WGS) entry which is preliminary data.</text>
</comment>